<dbReference type="PANTHER" id="PTHR32019">
    <property type="entry name" value="R3H DOMAIN-CONTAINING PROTEIN 4"/>
    <property type="match status" value="1"/>
</dbReference>
<dbReference type="EMBL" id="AAZO01001171">
    <property type="status" value="NOT_ANNOTATED_CDS"/>
    <property type="molecule type" value="Genomic_DNA"/>
</dbReference>
<dbReference type="InterPro" id="IPR025952">
    <property type="entry name" value="R3H-assoc_dom"/>
</dbReference>
<dbReference type="VEuPathDB" id="VectorBase:PHUM097910"/>
<dbReference type="Gene3D" id="3.30.1370.50">
    <property type="entry name" value="R3H-like domain"/>
    <property type="match status" value="1"/>
</dbReference>
<reference evidence="3" key="3">
    <citation type="submission" date="2021-02" db="UniProtKB">
        <authorList>
            <consortium name="EnsemblMetazoa"/>
        </authorList>
    </citation>
    <scope>IDENTIFICATION</scope>
    <source>
        <strain evidence="3">USDA</strain>
    </source>
</reference>
<evidence type="ECO:0000313" key="2">
    <source>
        <dbReference type="EMBL" id="EEB11204.1"/>
    </source>
</evidence>
<evidence type="ECO:0000313" key="4">
    <source>
        <dbReference type="Proteomes" id="UP000009046"/>
    </source>
</evidence>
<dbReference type="InterPro" id="IPR039629">
    <property type="entry name" value="R3HDM4"/>
</dbReference>
<dbReference type="PANTHER" id="PTHR32019:SF2">
    <property type="entry name" value="R3H DOMAIN-CONTAINING PROTEIN 4"/>
    <property type="match status" value="1"/>
</dbReference>
<feature type="domain" description="R3H-associated N-terminal" evidence="1">
    <location>
        <begin position="63"/>
        <end position="142"/>
    </location>
</feature>
<dbReference type="GeneID" id="8238061"/>
<name>E0VCU8_PEDHC</name>
<dbReference type="AlphaFoldDB" id="E0VCU8"/>
<dbReference type="SUPFAM" id="SSF82708">
    <property type="entry name" value="R3H domain"/>
    <property type="match status" value="1"/>
</dbReference>
<dbReference type="CTD" id="8238061"/>
<dbReference type="Pfam" id="PF13902">
    <property type="entry name" value="R3H-assoc"/>
    <property type="match status" value="1"/>
</dbReference>
<keyword evidence="4" id="KW-1185">Reference proteome</keyword>
<dbReference type="eggNOG" id="KOG1478">
    <property type="taxonomic scope" value="Eukaryota"/>
</dbReference>
<dbReference type="OMA" id="CQYMSLL"/>
<evidence type="ECO:0000259" key="1">
    <source>
        <dbReference type="Pfam" id="PF13902"/>
    </source>
</evidence>
<protein>
    <recommendedName>
        <fullName evidence="1">R3H-associated N-terminal domain-containing protein</fullName>
    </recommendedName>
</protein>
<proteinExistence type="predicted"/>
<reference evidence="2" key="1">
    <citation type="submission" date="2007-04" db="EMBL/GenBank/DDBJ databases">
        <title>Annotation of Pediculus humanus corporis strain USDA.</title>
        <authorList>
            <person name="Kirkness E."/>
            <person name="Hannick L."/>
            <person name="Hass B."/>
            <person name="Bruggner R."/>
            <person name="Lawson D."/>
            <person name="Bidwell S."/>
            <person name="Joardar V."/>
            <person name="Caler E."/>
            <person name="Walenz B."/>
            <person name="Inman J."/>
            <person name="Schobel S."/>
            <person name="Galinsky K."/>
            <person name="Amedeo P."/>
            <person name="Strausberg R."/>
        </authorList>
    </citation>
    <scope>NUCLEOTIDE SEQUENCE</scope>
    <source>
        <strain evidence="2">USDA</strain>
    </source>
</reference>
<dbReference type="EMBL" id="DS235065">
    <property type="protein sequence ID" value="EEB11204.1"/>
    <property type="molecule type" value="Genomic_DNA"/>
</dbReference>
<dbReference type="OrthoDB" id="75169at2759"/>
<dbReference type="Proteomes" id="UP000009046">
    <property type="component" value="Unassembled WGS sequence"/>
</dbReference>
<dbReference type="EnsemblMetazoa" id="PHUM097910-RA">
    <property type="protein sequence ID" value="PHUM097910-PA"/>
    <property type="gene ID" value="PHUM097910"/>
</dbReference>
<dbReference type="HOGENOM" id="CLU_1148419_0_0_1"/>
<evidence type="ECO:0000313" key="3">
    <source>
        <dbReference type="EnsemblMetazoa" id="PHUM097910-PA"/>
    </source>
</evidence>
<gene>
    <name evidence="3" type="primary">8238061</name>
    <name evidence="2" type="ORF">Phum_PHUM097910</name>
</gene>
<dbReference type="InterPro" id="IPR036867">
    <property type="entry name" value="R3H_dom_sf"/>
</dbReference>
<sequence>MGVIKRNENLFNVKYTISEETLYIPSSDDETLNYWTEEEVQTQQHVPNLRPRPPTIGSTFSTLKNHSGKKKFRRYHNAHQLLTLTEEDELQEVTIEDFIENSKSGFSILLNDEEALEKWNEFISSSEEHQRKLLENDKKKHAFPRPAINKTLRSLLRKKSVPLGMVEYFEGEIISFFSAEPQKIYISPVLSSFERLLLHSVSDYHHLASLKNAKLVRVENPKNEFPLPSLLLVQYLKSNYRL</sequence>
<dbReference type="RefSeq" id="XP_002423942.1">
    <property type="nucleotide sequence ID" value="XM_002423897.1"/>
</dbReference>
<dbReference type="KEGG" id="phu:Phum_PHUM097910"/>
<dbReference type="InParanoid" id="E0VCU8"/>
<accession>E0VCU8</accession>
<dbReference type="GO" id="GO:0003676">
    <property type="term" value="F:nucleic acid binding"/>
    <property type="evidence" value="ECO:0007669"/>
    <property type="project" value="InterPro"/>
</dbReference>
<reference evidence="2" key="2">
    <citation type="submission" date="2007-04" db="EMBL/GenBank/DDBJ databases">
        <title>The genome of the human body louse.</title>
        <authorList>
            <consortium name="The Human Body Louse Genome Consortium"/>
            <person name="Kirkness E."/>
            <person name="Walenz B."/>
            <person name="Hass B."/>
            <person name="Bruggner R."/>
            <person name="Strausberg R."/>
        </authorList>
    </citation>
    <scope>NUCLEOTIDE SEQUENCE</scope>
    <source>
        <strain evidence="2">USDA</strain>
    </source>
</reference>
<organism>
    <name type="scientific">Pediculus humanus subsp. corporis</name>
    <name type="common">Body louse</name>
    <dbReference type="NCBI Taxonomy" id="121224"/>
    <lineage>
        <taxon>Eukaryota</taxon>
        <taxon>Metazoa</taxon>
        <taxon>Ecdysozoa</taxon>
        <taxon>Arthropoda</taxon>
        <taxon>Hexapoda</taxon>
        <taxon>Insecta</taxon>
        <taxon>Pterygota</taxon>
        <taxon>Neoptera</taxon>
        <taxon>Paraneoptera</taxon>
        <taxon>Psocodea</taxon>
        <taxon>Troctomorpha</taxon>
        <taxon>Phthiraptera</taxon>
        <taxon>Anoplura</taxon>
        <taxon>Pediculidae</taxon>
        <taxon>Pediculus</taxon>
    </lineage>
</organism>
<dbReference type="STRING" id="121224.E0VCU8"/>